<dbReference type="Proteomes" id="UP000499080">
    <property type="component" value="Unassembled WGS sequence"/>
</dbReference>
<dbReference type="AlphaFoldDB" id="A0A4Y2IAP0"/>
<dbReference type="OrthoDB" id="6437277at2759"/>
<comment type="caution">
    <text evidence="1">The sequence shown here is derived from an EMBL/GenBank/DDBJ whole genome shotgun (WGS) entry which is preliminary data.</text>
</comment>
<keyword evidence="2" id="KW-1185">Reference proteome</keyword>
<protein>
    <submittedName>
        <fullName evidence="1">Uncharacterized protein</fullName>
    </submittedName>
</protein>
<evidence type="ECO:0000313" key="1">
    <source>
        <dbReference type="EMBL" id="GBM74733.1"/>
    </source>
</evidence>
<reference evidence="1 2" key="1">
    <citation type="journal article" date="2019" name="Sci. Rep.">
        <title>Orb-weaving spider Araneus ventricosus genome elucidates the spidroin gene catalogue.</title>
        <authorList>
            <person name="Kono N."/>
            <person name="Nakamura H."/>
            <person name="Ohtoshi R."/>
            <person name="Moran D.A.P."/>
            <person name="Shinohara A."/>
            <person name="Yoshida Y."/>
            <person name="Fujiwara M."/>
            <person name="Mori M."/>
            <person name="Tomita M."/>
            <person name="Arakawa K."/>
        </authorList>
    </citation>
    <scope>NUCLEOTIDE SEQUENCE [LARGE SCALE GENOMIC DNA]</scope>
</reference>
<gene>
    <name evidence="1" type="ORF">AVEN_50314_1</name>
</gene>
<dbReference type="EMBL" id="BGPR01002512">
    <property type="protein sequence ID" value="GBM74733.1"/>
    <property type="molecule type" value="Genomic_DNA"/>
</dbReference>
<name>A0A4Y2IAP0_ARAVE</name>
<sequence length="160" mass="18039">MVDFLAKTAITTAGVSIHHDPLPKCSVKSKLTEWAMKEWQGQWDHNIVGRSTYEVLPKVSLKPAGWPRELTIFVSGNGPFPVYLKRIARHPEENCASGKLGNPLHYATKCHLTESFHLSKPAEVNRVTWMRAVAGNKLSRNKIVQIVRFLTNNEALIKIK</sequence>
<proteinExistence type="predicted"/>
<organism evidence="1 2">
    <name type="scientific">Araneus ventricosus</name>
    <name type="common">Orbweaver spider</name>
    <name type="synonym">Epeira ventricosa</name>
    <dbReference type="NCBI Taxonomy" id="182803"/>
    <lineage>
        <taxon>Eukaryota</taxon>
        <taxon>Metazoa</taxon>
        <taxon>Ecdysozoa</taxon>
        <taxon>Arthropoda</taxon>
        <taxon>Chelicerata</taxon>
        <taxon>Arachnida</taxon>
        <taxon>Araneae</taxon>
        <taxon>Araneomorphae</taxon>
        <taxon>Entelegynae</taxon>
        <taxon>Araneoidea</taxon>
        <taxon>Araneidae</taxon>
        <taxon>Araneus</taxon>
    </lineage>
</organism>
<accession>A0A4Y2IAP0</accession>
<evidence type="ECO:0000313" key="2">
    <source>
        <dbReference type="Proteomes" id="UP000499080"/>
    </source>
</evidence>